<evidence type="ECO:0000313" key="1">
    <source>
        <dbReference type="EMBL" id="AKN75879.1"/>
    </source>
</evidence>
<name>A0ABN4GUH8_CORUL</name>
<sequence>MYGIRDEVLAEKVIRAAALTARKNIPSTGFSKATFSEEPFLCVSGGSSDVKELMRKWEWSTPQKVCHPWKPQASYTQNPATSPML</sequence>
<dbReference type="Proteomes" id="UP000036185">
    <property type="component" value="Chromosome"/>
</dbReference>
<accession>A0ABN4GUH8</accession>
<dbReference type="EMBL" id="CP011913">
    <property type="protein sequence ID" value="AKN75879.1"/>
    <property type="molecule type" value="Genomic_DNA"/>
</dbReference>
<gene>
    <name evidence="1" type="ORF">CulFRC58_0025</name>
</gene>
<protein>
    <submittedName>
        <fullName evidence="1">Uncharacterized protein</fullName>
    </submittedName>
</protein>
<reference evidence="1 2" key="1">
    <citation type="journal article" date="2014" name="Int. J. Syst. Evol. Microbiol.">
        <title>Draft Genome Sequence of Corynebacterium ulcerans FRC58, Isolated from the Bronchitic Aspiration of a Patient in France.</title>
        <authorList>
            <person name="Silva Ado S."/>
            <person name="Barauna R.A."/>
            <person name="de Sa P.C."/>
            <person name="das Gracas D.A."/>
            <person name="Carneiro A.R."/>
            <person name="Thouvenin M."/>
            <person name="Azevedo V."/>
            <person name="Badell E."/>
            <person name="Guiso N."/>
            <person name="da Silva A.L."/>
            <person name="Ramos R.T."/>
        </authorList>
    </citation>
    <scope>NUCLEOTIDE SEQUENCE [LARGE SCALE GENOMIC DNA]</scope>
    <source>
        <strain evidence="1 2">FRC58</strain>
    </source>
</reference>
<keyword evidence="2" id="KW-1185">Reference proteome</keyword>
<organism evidence="1 2">
    <name type="scientific">Corynebacterium ulcerans FRC58</name>
    <dbReference type="NCBI Taxonomy" id="1408268"/>
    <lineage>
        <taxon>Bacteria</taxon>
        <taxon>Bacillati</taxon>
        <taxon>Actinomycetota</taxon>
        <taxon>Actinomycetes</taxon>
        <taxon>Mycobacteriales</taxon>
        <taxon>Corynebacteriaceae</taxon>
        <taxon>Corynebacterium</taxon>
    </lineage>
</organism>
<proteinExistence type="predicted"/>
<evidence type="ECO:0000313" key="2">
    <source>
        <dbReference type="Proteomes" id="UP000036185"/>
    </source>
</evidence>